<dbReference type="InterPro" id="IPR051161">
    <property type="entry name" value="Mannose-6P_isomerase_type2"/>
</dbReference>
<dbReference type="InterPro" id="IPR054566">
    <property type="entry name" value="ManC/GMP-like_b-helix"/>
</dbReference>
<name>A0ABD5RML3_9EURY</name>
<dbReference type="InterPro" id="IPR049577">
    <property type="entry name" value="GMPP_N"/>
</dbReference>
<dbReference type="EMBL" id="JBHSQH010000001">
    <property type="protein sequence ID" value="MFC5971578.1"/>
    <property type="molecule type" value="Genomic_DNA"/>
</dbReference>
<accession>A0ABD5RML3</accession>
<dbReference type="SUPFAM" id="SSF159283">
    <property type="entry name" value="Guanosine diphospho-D-mannose pyrophosphorylase/mannose-6-phosphate isomerase linker domain"/>
    <property type="match status" value="1"/>
</dbReference>
<dbReference type="SUPFAM" id="SSF53448">
    <property type="entry name" value="Nucleotide-diphospho-sugar transferases"/>
    <property type="match status" value="1"/>
</dbReference>
<evidence type="ECO:0000259" key="2">
    <source>
        <dbReference type="Pfam" id="PF22640"/>
    </source>
</evidence>
<dbReference type="PANTHER" id="PTHR46390">
    <property type="entry name" value="MANNOSE-1-PHOSPHATE GUANYLYLTRANSFERASE"/>
    <property type="match status" value="1"/>
</dbReference>
<dbReference type="InterPro" id="IPR029044">
    <property type="entry name" value="Nucleotide-diphossugar_trans"/>
</dbReference>
<keyword evidence="3" id="KW-0548">Nucleotidyltransferase</keyword>
<gene>
    <name evidence="3" type="ORF">ACFPYI_09570</name>
</gene>
<dbReference type="Gene3D" id="3.90.550.10">
    <property type="entry name" value="Spore Coat Polysaccharide Biosynthesis Protein SpsA, Chain A"/>
    <property type="match status" value="1"/>
</dbReference>
<proteinExistence type="predicted"/>
<keyword evidence="4" id="KW-1185">Reference proteome</keyword>
<dbReference type="PANTHER" id="PTHR46390:SF1">
    <property type="entry name" value="MANNOSE-1-PHOSPHATE GUANYLYLTRANSFERASE"/>
    <property type="match status" value="1"/>
</dbReference>
<dbReference type="GO" id="GO:0016779">
    <property type="term" value="F:nucleotidyltransferase activity"/>
    <property type="evidence" value="ECO:0007669"/>
    <property type="project" value="UniProtKB-KW"/>
</dbReference>
<feature type="domain" description="MannoseP isomerase/GMP-like beta-helix" evidence="2">
    <location>
        <begin position="280"/>
        <end position="334"/>
    </location>
</feature>
<dbReference type="Proteomes" id="UP001596099">
    <property type="component" value="Unassembled WGS sequence"/>
</dbReference>
<evidence type="ECO:0000313" key="4">
    <source>
        <dbReference type="Proteomes" id="UP001596099"/>
    </source>
</evidence>
<protein>
    <submittedName>
        <fullName evidence="3">Mannose-1-phosphate guanylyltransferase</fullName>
    </submittedName>
</protein>
<organism evidence="3 4">
    <name type="scientific">Halomarina salina</name>
    <dbReference type="NCBI Taxonomy" id="1872699"/>
    <lineage>
        <taxon>Archaea</taxon>
        <taxon>Methanobacteriati</taxon>
        <taxon>Methanobacteriota</taxon>
        <taxon>Stenosarchaea group</taxon>
        <taxon>Halobacteria</taxon>
        <taxon>Halobacteriales</taxon>
        <taxon>Natronomonadaceae</taxon>
        <taxon>Halomarina</taxon>
    </lineage>
</organism>
<comment type="caution">
    <text evidence="3">The sequence shown here is derived from an EMBL/GenBank/DDBJ whole genome shotgun (WGS) entry which is preliminary data.</text>
</comment>
<sequence length="339" mass="36190">MHVVAVVLAGGRGTRMYPASSEQRPKQFLSFGDGPSLLARTVERASEVADTVYVLTRPDYADDIADHAPDAEVLVEPAGRDTGPALVYAAHEVREREADAGHDDTVLLNLPSDHYVEGDFAGVARRACEVASETDALVTLGVEPDRAATGYGYIKPGEERDGYHDAAGFFEKPDAGAAERYRYNGFLWNAGMFAWTPDAFLDEARRGDLAQLVKGVEAGNAERAFALCEPVSVDYAVLEDARNVAVVPATFDWDDLGAWDALVRVFADAADEGGNVVLGDALTVDTENCVVAAGEGQHVSTVGVSDLTVAAYDGNVLVVPTREAQRVRDVVDRLSGDDA</sequence>
<dbReference type="CDD" id="cd02509">
    <property type="entry name" value="GDP-M1P_Guanylyltransferase"/>
    <property type="match status" value="1"/>
</dbReference>
<reference evidence="3 4" key="1">
    <citation type="journal article" date="2019" name="Int. J. Syst. Evol. Microbiol.">
        <title>The Global Catalogue of Microorganisms (GCM) 10K type strain sequencing project: providing services to taxonomists for standard genome sequencing and annotation.</title>
        <authorList>
            <consortium name="The Broad Institute Genomics Platform"/>
            <consortium name="The Broad Institute Genome Sequencing Center for Infectious Disease"/>
            <person name="Wu L."/>
            <person name="Ma J."/>
        </authorList>
    </citation>
    <scope>NUCLEOTIDE SEQUENCE [LARGE SCALE GENOMIC DNA]</scope>
    <source>
        <strain evidence="3 4">CGMCC 1.12543</strain>
    </source>
</reference>
<dbReference type="InterPro" id="IPR005835">
    <property type="entry name" value="NTP_transferase_dom"/>
</dbReference>
<evidence type="ECO:0000313" key="3">
    <source>
        <dbReference type="EMBL" id="MFC5971578.1"/>
    </source>
</evidence>
<dbReference type="RefSeq" id="WP_247414469.1">
    <property type="nucleotide sequence ID" value="NZ_JALLGW010000001.1"/>
</dbReference>
<evidence type="ECO:0000259" key="1">
    <source>
        <dbReference type="Pfam" id="PF00483"/>
    </source>
</evidence>
<dbReference type="Pfam" id="PF00483">
    <property type="entry name" value="NTP_transferase"/>
    <property type="match status" value="1"/>
</dbReference>
<keyword evidence="3" id="KW-0808">Transferase</keyword>
<feature type="domain" description="Nucleotidyl transferase" evidence="1">
    <location>
        <begin position="5"/>
        <end position="271"/>
    </location>
</feature>
<dbReference type="AlphaFoldDB" id="A0ABD5RML3"/>
<dbReference type="Pfam" id="PF22640">
    <property type="entry name" value="ManC_GMP_beta-helix"/>
    <property type="match status" value="1"/>
</dbReference>